<reference evidence="6 7" key="1">
    <citation type="submission" date="2019-04" db="EMBL/GenBank/DDBJ databases">
        <title>Cohnella sp. nov. isolated from preserved vegetables.</title>
        <authorList>
            <person name="Lin S.-Y."/>
            <person name="Hung M.-H."/>
            <person name="Young C.-C."/>
        </authorList>
    </citation>
    <scope>NUCLEOTIDE SEQUENCE [LARGE SCALE GENOMIC DNA]</scope>
    <source>
        <strain evidence="6 7">CC-MHH1044</strain>
    </source>
</reference>
<dbReference type="RefSeq" id="WP_136369826.1">
    <property type="nucleotide sequence ID" value="NZ_SSOB01000011.1"/>
</dbReference>
<dbReference type="SUPFAM" id="SSF75005">
    <property type="entry name" value="Arabinanase/levansucrase/invertase"/>
    <property type="match status" value="1"/>
</dbReference>
<evidence type="ECO:0000313" key="7">
    <source>
        <dbReference type="Proteomes" id="UP000310636"/>
    </source>
</evidence>
<accession>A0A4S4C3Z8</accession>
<gene>
    <name evidence="6" type="ORF">E6C55_10950</name>
</gene>
<dbReference type="InterPro" id="IPR006710">
    <property type="entry name" value="Glyco_hydro_43"/>
</dbReference>
<keyword evidence="4" id="KW-0119">Carbohydrate metabolism</keyword>
<evidence type="ECO:0000256" key="5">
    <source>
        <dbReference type="ARBA" id="ARBA00023295"/>
    </source>
</evidence>
<dbReference type="Pfam" id="PF04616">
    <property type="entry name" value="Glyco_hydro_43"/>
    <property type="match status" value="1"/>
</dbReference>
<comment type="similarity">
    <text evidence="1">Belongs to the glycosyl hydrolase 43 family.</text>
</comment>
<keyword evidence="7" id="KW-1185">Reference proteome</keyword>
<keyword evidence="2" id="KW-0858">Xylan degradation</keyword>
<keyword evidence="5" id="KW-0326">Glycosidase</keyword>
<dbReference type="PANTHER" id="PTHR43772:SF2">
    <property type="entry name" value="PUTATIVE (AFU_ORTHOLOGUE AFUA_2G04480)-RELATED"/>
    <property type="match status" value="1"/>
</dbReference>
<evidence type="ECO:0000256" key="1">
    <source>
        <dbReference type="ARBA" id="ARBA00009865"/>
    </source>
</evidence>
<proteinExistence type="inferred from homology"/>
<protein>
    <recommendedName>
        <fullName evidence="8">Glycosyl hydrolase family 32 N-terminal domain-containing protein</fullName>
    </recommendedName>
</protein>
<evidence type="ECO:0000256" key="3">
    <source>
        <dbReference type="ARBA" id="ARBA00022801"/>
    </source>
</evidence>
<sequence>MTNRKPALKGEWADPLLLRDGEDYYLYPTKDSQGWLYEKFHVFRSKDLIQWDGPYTALDLNDVGWAKSRAWAPGVNKIKDKYYMYFSAEAQIGVAAGEVLDRGAERRYGVLQVGAGESLRSVLRGQGEGPRH</sequence>
<evidence type="ECO:0000256" key="4">
    <source>
        <dbReference type="ARBA" id="ARBA00023277"/>
    </source>
</evidence>
<organism evidence="6 7">
    <name type="scientific">Cohnella fermenti</name>
    <dbReference type="NCBI Taxonomy" id="2565925"/>
    <lineage>
        <taxon>Bacteria</taxon>
        <taxon>Bacillati</taxon>
        <taxon>Bacillota</taxon>
        <taxon>Bacilli</taxon>
        <taxon>Bacillales</taxon>
        <taxon>Paenibacillaceae</taxon>
        <taxon>Cohnella</taxon>
    </lineage>
</organism>
<dbReference type="Proteomes" id="UP000310636">
    <property type="component" value="Unassembled WGS sequence"/>
</dbReference>
<dbReference type="EMBL" id="SSOB01000011">
    <property type="protein sequence ID" value="THF80389.1"/>
    <property type="molecule type" value="Genomic_DNA"/>
</dbReference>
<evidence type="ECO:0000313" key="6">
    <source>
        <dbReference type="EMBL" id="THF80389.1"/>
    </source>
</evidence>
<keyword evidence="3" id="KW-0378">Hydrolase</keyword>
<name>A0A4S4C3Z8_9BACL</name>
<comment type="caution">
    <text evidence="6">The sequence shown here is derived from an EMBL/GenBank/DDBJ whole genome shotgun (WGS) entry which is preliminary data.</text>
</comment>
<dbReference type="InterPro" id="IPR052176">
    <property type="entry name" value="Glycosyl_Hydrlase_43_Enz"/>
</dbReference>
<dbReference type="AlphaFoldDB" id="A0A4S4C3Z8"/>
<dbReference type="Gene3D" id="2.115.10.20">
    <property type="entry name" value="Glycosyl hydrolase domain, family 43"/>
    <property type="match status" value="1"/>
</dbReference>
<dbReference type="OrthoDB" id="9801455at2"/>
<dbReference type="PANTHER" id="PTHR43772">
    <property type="entry name" value="ENDO-1,4-BETA-XYLANASE"/>
    <property type="match status" value="1"/>
</dbReference>
<dbReference type="GO" id="GO:0004553">
    <property type="term" value="F:hydrolase activity, hydrolyzing O-glycosyl compounds"/>
    <property type="evidence" value="ECO:0007669"/>
    <property type="project" value="InterPro"/>
</dbReference>
<evidence type="ECO:0008006" key="8">
    <source>
        <dbReference type="Google" id="ProtNLM"/>
    </source>
</evidence>
<keyword evidence="2" id="KW-0624">Polysaccharide degradation</keyword>
<dbReference type="GO" id="GO:0045493">
    <property type="term" value="P:xylan catabolic process"/>
    <property type="evidence" value="ECO:0007669"/>
    <property type="project" value="UniProtKB-KW"/>
</dbReference>
<dbReference type="InterPro" id="IPR023296">
    <property type="entry name" value="Glyco_hydro_beta-prop_sf"/>
</dbReference>
<evidence type="ECO:0000256" key="2">
    <source>
        <dbReference type="ARBA" id="ARBA00022651"/>
    </source>
</evidence>